<feature type="transmembrane region" description="Helical" evidence="5">
    <location>
        <begin position="84"/>
        <end position="100"/>
    </location>
</feature>
<organism evidence="7">
    <name type="scientific">bacterium 19MO03SA05</name>
    <dbReference type="NCBI Taxonomy" id="2920620"/>
    <lineage>
        <taxon>Bacteria</taxon>
    </lineage>
</organism>
<dbReference type="GO" id="GO:0016020">
    <property type="term" value="C:membrane"/>
    <property type="evidence" value="ECO:0007669"/>
    <property type="project" value="UniProtKB-SubCell"/>
</dbReference>
<keyword evidence="3 5" id="KW-1133">Transmembrane helix</keyword>
<dbReference type="PANTHER" id="PTHR37422">
    <property type="entry name" value="TEICHURONIC ACID BIOSYNTHESIS PROTEIN TUAE"/>
    <property type="match status" value="1"/>
</dbReference>
<feature type="transmembrane region" description="Helical" evidence="5">
    <location>
        <begin position="211"/>
        <end position="229"/>
    </location>
</feature>
<evidence type="ECO:0000256" key="3">
    <source>
        <dbReference type="ARBA" id="ARBA00022989"/>
    </source>
</evidence>
<evidence type="ECO:0000259" key="6">
    <source>
        <dbReference type="Pfam" id="PF04932"/>
    </source>
</evidence>
<evidence type="ECO:0000256" key="5">
    <source>
        <dbReference type="SAM" id="Phobius"/>
    </source>
</evidence>
<feature type="transmembrane region" description="Helical" evidence="5">
    <location>
        <begin position="166"/>
        <end position="183"/>
    </location>
</feature>
<feature type="transmembrane region" description="Helical" evidence="5">
    <location>
        <begin position="61"/>
        <end position="78"/>
    </location>
</feature>
<gene>
    <name evidence="7" type="ORF">MRM63_12725</name>
</gene>
<evidence type="ECO:0000256" key="2">
    <source>
        <dbReference type="ARBA" id="ARBA00022692"/>
    </source>
</evidence>
<dbReference type="PANTHER" id="PTHR37422:SF17">
    <property type="entry name" value="O-ANTIGEN LIGASE"/>
    <property type="match status" value="1"/>
</dbReference>
<feature type="transmembrane region" description="Helical" evidence="5">
    <location>
        <begin position="107"/>
        <end position="128"/>
    </location>
</feature>
<accession>A0AAU6VCJ3</accession>
<keyword evidence="2 5" id="KW-0812">Transmembrane</keyword>
<feature type="transmembrane region" description="Helical" evidence="5">
    <location>
        <begin position="140"/>
        <end position="159"/>
    </location>
</feature>
<feature type="transmembrane region" description="Helical" evidence="5">
    <location>
        <begin position="33"/>
        <end position="49"/>
    </location>
</feature>
<keyword evidence="7" id="KW-0436">Ligase</keyword>
<dbReference type="EMBL" id="CP095350">
    <property type="protein sequence ID" value="XAG84356.1"/>
    <property type="molecule type" value="Genomic_DNA"/>
</dbReference>
<dbReference type="InterPro" id="IPR007016">
    <property type="entry name" value="O-antigen_ligase-rel_domated"/>
</dbReference>
<proteinExistence type="predicted"/>
<evidence type="ECO:0000256" key="4">
    <source>
        <dbReference type="ARBA" id="ARBA00023136"/>
    </source>
</evidence>
<evidence type="ECO:0000313" key="7">
    <source>
        <dbReference type="EMBL" id="XAG84356.1"/>
    </source>
</evidence>
<reference evidence="7" key="1">
    <citation type="submission" date="2022-03" db="EMBL/GenBank/DDBJ databases">
        <title>Sea Food Isolates.</title>
        <authorList>
            <person name="Li c."/>
        </authorList>
    </citation>
    <scope>NUCLEOTIDE SEQUENCE</scope>
    <source>
        <strain evidence="7">19MO03SA05</strain>
    </source>
</reference>
<feature type="transmembrane region" description="Helical" evidence="5">
    <location>
        <begin position="315"/>
        <end position="332"/>
    </location>
</feature>
<keyword evidence="4 5" id="KW-0472">Membrane</keyword>
<feature type="domain" description="O-antigen ligase-related" evidence="6">
    <location>
        <begin position="173"/>
        <end position="326"/>
    </location>
</feature>
<sequence length="388" mass="43977">MKIKEKFIQCIIFSPYLFLMAGINFIPNGDKKMVIFCLISIITSVIYYNAKYLKENIKNPALWICTLLAIYLSISYSIQDGSPSLLRAFLSAVLVMFFIPPLSNKNLLFLATLGAGCLFFNSVYQSFYLDHSRSAGLANVIPYATFCSTLFLIGIYFIIKNHDKKQTSLAIIIIILSTTSVILSLSRGVWLALVVATFAMIICQFLRSKKLWKYISIIFISGISILYLFKEPILDRAQETISEIHEIQNGNLNTSIGLRLQMWKASYFIAKENLLFGVGSQHQSILNKLYDTGKISNDLLKFQPQHYHNQLIDSMVKYGLIGVFFIILLYLSPIATSIYYKSDYTTLIVGISSLYLIAGLTDVPLNHSQTIYIYILFMVPLSSMRKTS</sequence>
<protein>
    <submittedName>
        <fullName evidence="7">O-antigen ligase family protein</fullName>
    </submittedName>
</protein>
<feature type="transmembrane region" description="Helical" evidence="5">
    <location>
        <begin position="7"/>
        <end position="27"/>
    </location>
</feature>
<comment type="subcellular location">
    <subcellularLocation>
        <location evidence="1">Membrane</location>
        <topology evidence="1">Multi-pass membrane protein</topology>
    </subcellularLocation>
</comment>
<dbReference type="GO" id="GO:0016874">
    <property type="term" value="F:ligase activity"/>
    <property type="evidence" value="ECO:0007669"/>
    <property type="project" value="UniProtKB-KW"/>
</dbReference>
<dbReference type="Pfam" id="PF04932">
    <property type="entry name" value="Wzy_C"/>
    <property type="match status" value="1"/>
</dbReference>
<evidence type="ECO:0000256" key="1">
    <source>
        <dbReference type="ARBA" id="ARBA00004141"/>
    </source>
</evidence>
<name>A0AAU6VCJ3_UNCXX</name>
<dbReference type="InterPro" id="IPR051533">
    <property type="entry name" value="WaaL-like"/>
</dbReference>
<dbReference type="AlphaFoldDB" id="A0AAU6VCJ3"/>